<protein>
    <recommendedName>
        <fullName evidence="2">SMI1/KNR4 family protein</fullName>
    </recommendedName>
</protein>
<evidence type="ECO:0000313" key="1">
    <source>
        <dbReference type="EMBL" id="BFM45273.1"/>
    </source>
</evidence>
<evidence type="ECO:0008006" key="2">
    <source>
        <dbReference type="Google" id="ProtNLM"/>
    </source>
</evidence>
<dbReference type="RefSeq" id="WP_369616273.1">
    <property type="nucleotide sequence ID" value="NZ_AP031573.1"/>
</dbReference>
<reference evidence="1" key="1">
    <citation type="submission" date="2024-05" db="EMBL/GenBank/DDBJ databases">
        <title>Whole-Genome Sequence of CFS9, a Potential Fish Probiotic Isolated from the Body Surface of Silurus asotus.</title>
        <authorList>
            <person name="Kojima M."/>
            <person name="Tobioka K."/>
            <person name="Yokota K."/>
            <person name="Nakatani H."/>
            <person name="Hori K."/>
            <person name="Tamaru Y."/>
            <person name="Okazaki F."/>
        </authorList>
    </citation>
    <scope>NUCLEOTIDE SEQUENCE</scope>
    <source>
        <strain evidence="1">CFS9</strain>
    </source>
</reference>
<accession>A0AAT9H6W5</accession>
<dbReference type="EMBL" id="AP031573">
    <property type="protein sequence ID" value="BFM45273.1"/>
    <property type="molecule type" value="Genomic_DNA"/>
</dbReference>
<organism evidence="1">
    <name type="scientific">Flavobacterium sp. CFS9</name>
    <dbReference type="NCBI Taxonomy" id="3143118"/>
    <lineage>
        <taxon>Bacteria</taxon>
        <taxon>Pseudomonadati</taxon>
        <taxon>Bacteroidota</taxon>
        <taxon>Flavobacteriia</taxon>
        <taxon>Flavobacteriales</taxon>
        <taxon>Flavobacteriaceae</taxon>
        <taxon>Flavobacterium</taxon>
    </lineage>
</organism>
<proteinExistence type="predicted"/>
<sequence>MKNRTILEHWSNEELIGIDSLQKNNGEIIILNSFNVSNTDNISYYSSPLCLTTVESLEKFNSDIWTSFEVFSNRLEIKDEYVVFGGEGGMGNEGFIACTDKSNDFLWALFFTDSNPFYKIEFDHNEIHAYSSSNLKYRVNLINPEIIVIEQKDWE</sequence>
<dbReference type="AlphaFoldDB" id="A0AAT9H6W5"/>
<gene>
    <name evidence="1" type="ORF">CFS9_39140</name>
</gene>
<name>A0AAT9H6W5_9FLAO</name>